<accession>A0ABR2UGR4</accession>
<dbReference type="InterPro" id="IPR052895">
    <property type="entry name" value="HetReg/Transcr_Mod"/>
</dbReference>
<dbReference type="InterPro" id="IPR010730">
    <property type="entry name" value="HET"/>
</dbReference>
<evidence type="ECO:0000256" key="1">
    <source>
        <dbReference type="SAM" id="Phobius"/>
    </source>
</evidence>
<dbReference type="Pfam" id="PF06985">
    <property type="entry name" value="HET"/>
    <property type="match status" value="1"/>
</dbReference>
<evidence type="ECO:0000313" key="4">
    <source>
        <dbReference type="Proteomes" id="UP001408356"/>
    </source>
</evidence>
<evidence type="ECO:0000313" key="3">
    <source>
        <dbReference type="EMBL" id="KAK9413813.1"/>
    </source>
</evidence>
<keyword evidence="1" id="KW-0812">Transmembrane</keyword>
<keyword evidence="1" id="KW-0472">Membrane</keyword>
<dbReference type="EMBL" id="JARVKF010000434">
    <property type="protein sequence ID" value="KAK9413813.1"/>
    <property type="molecule type" value="Genomic_DNA"/>
</dbReference>
<gene>
    <name evidence="3" type="ORF">SUNI508_11631</name>
</gene>
<name>A0ABR2UGR4_9PEZI</name>
<sequence length="613" mass="68925">MAPFVYEPLDTATRQIRLLDLLPGSGTMQCRLRHTSLAAHEQYEGLSYCWGEPGQKVKINVNGFDFLVTPNLRTALQYLRNQGTEHTRALWVDALCINQSDIAERNTQVPLMRDIYMSCHCAIIWLGKNDMFTRSAFEAVEFMASKADSGEKFDYYSWRKVKRGEQQPEGIWWRIHGVAEILQSAAAFNSLFGRSWFTRVWVVQELALSPQAIVVCGVFQMDWELIRRAHSVSKTNFEVPNHLGTMLRFRNWPDNIPDDILSHMLMAWHKDSQDPKDKIYGLMGLESQGDQVPVEVDYGADNYEFFTRFTRTYLGTTGNLQVLAICRGCKASQMATPEIPSWAINHEYDRNKEPLPDQLISWSFEGWRRSGGFSAGGERRCQPSFSGKFLSLQGFQLDSVSSVSIENEPAPATVGDTYVAGVVGSWISAVAFSRFYLEARRILVDANPAGAYGPTRQMSLEAFWQTIHGGDPSVIEAEPSSRARKSCEDVDKMLTKQAGRVAMGSFMATLTLAVVYLVMLIMSGILGATSYTDFFGRIGMTKHRRFLFTDMGYIGLGPRETKVGDKIVILQGHRAPVVARPGQCWRVVGDCYIHGIMDGEAFVEDKCGLISFE</sequence>
<evidence type="ECO:0000259" key="2">
    <source>
        <dbReference type="Pfam" id="PF06985"/>
    </source>
</evidence>
<dbReference type="Pfam" id="PF26639">
    <property type="entry name" value="Het-6_barrel"/>
    <property type="match status" value="1"/>
</dbReference>
<dbReference type="PANTHER" id="PTHR24148:SF73">
    <property type="entry name" value="HET DOMAIN PROTEIN (AFU_ORTHOLOGUE AFUA_8G01020)"/>
    <property type="match status" value="1"/>
</dbReference>
<feature type="domain" description="Heterokaryon incompatibility" evidence="2">
    <location>
        <begin position="43"/>
        <end position="205"/>
    </location>
</feature>
<organism evidence="3 4">
    <name type="scientific">Seiridium unicorne</name>
    <dbReference type="NCBI Taxonomy" id="138068"/>
    <lineage>
        <taxon>Eukaryota</taxon>
        <taxon>Fungi</taxon>
        <taxon>Dikarya</taxon>
        <taxon>Ascomycota</taxon>
        <taxon>Pezizomycotina</taxon>
        <taxon>Sordariomycetes</taxon>
        <taxon>Xylariomycetidae</taxon>
        <taxon>Amphisphaeriales</taxon>
        <taxon>Sporocadaceae</taxon>
        <taxon>Seiridium</taxon>
    </lineage>
</organism>
<dbReference type="Proteomes" id="UP001408356">
    <property type="component" value="Unassembled WGS sequence"/>
</dbReference>
<comment type="caution">
    <text evidence="3">The sequence shown here is derived from an EMBL/GenBank/DDBJ whole genome shotgun (WGS) entry which is preliminary data.</text>
</comment>
<feature type="transmembrane region" description="Helical" evidence="1">
    <location>
        <begin position="501"/>
        <end position="526"/>
    </location>
</feature>
<reference evidence="3 4" key="1">
    <citation type="journal article" date="2024" name="J. Plant Pathol.">
        <title>Sequence and assembly of the genome of Seiridium unicorne, isolate CBS 538.82, causal agent of cypress canker disease.</title>
        <authorList>
            <person name="Scali E."/>
            <person name="Rocca G.D."/>
            <person name="Danti R."/>
            <person name="Garbelotto M."/>
            <person name="Barberini S."/>
            <person name="Baroncelli R."/>
            <person name="Emiliani G."/>
        </authorList>
    </citation>
    <scope>NUCLEOTIDE SEQUENCE [LARGE SCALE GENOMIC DNA]</scope>
    <source>
        <strain evidence="3 4">BM-138-508</strain>
    </source>
</reference>
<dbReference type="PANTHER" id="PTHR24148">
    <property type="entry name" value="ANKYRIN REPEAT DOMAIN-CONTAINING PROTEIN 39 HOMOLOG-RELATED"/>
    <property type="match status" value="1"/>
</dbReference>
<keyword evidence="1" id="KW-1133">Transmembrane helix</keyword>
<protein>
    <submittedName>
        <fullName evidence="3">Heterokaryon incompatibility domain-containing protein</fullName>
    </submittedName>
</protein>
<proteinExistence type="predicted"/>
<keyword evidence="4" id="KW-1185">Reference proteome</keyword>